<sequence length="435" mass="45879">MADSETSVPTPAANEQAPVAGSPAGAAAVPGANRAPARAWFLRRRGDTTTDTGAPAHTEPVDASLPRGVRLGAAWSWRLLVIGAAIAVLLFLIVQLRLIVIPVLIAVLLAALLVPFKDFLLRHHWPKWLGVVVPLLSMIVVVGGLFYLAIWSVTRQSGDLQTQAVQAYDGFRAWLTTGPLGLSEAQISQALSSIGRSLQEDSQVFLSGALSVSSTLGHVLTGALLTLFSVLFILIDGKGIWGWVVRVFPKRARPAVDGAGQAGWKTLKNFVKVQILVAFIDAVGIGIVAFFLGLPLVIPISVLVFLGSFIPVVGAVVTGALAVVIALIFKGWVFALIMLAGVLLVQQLEGHVLQPLIMGTAVKVHPLAVVLSVAAGSLLAGIPGALFAVPFVAVLNVMVHYISSGVWRNKGSGDNAPPFRPIWQTVPQAVRRTPS</sequence>
<feature type="transmembrane region" description="Helical" evidence="9">
    <location>
        <begin position="75"/>
        <end position="93"/>
    </location>
</feature>
<keyword evidence="3" id="KW-0813">Transport</keyword>
<feature type="compositionally biased region" description="Low complexity" evidence="8">
    <location>
        <begin position="17"/>
        <end position="31"/>
    </location>
</feature>
<dbReference type="RefSeq" id="WP_301212380.1">
    <property type="nucleotide sequence ID" value="NZ_JAROCF010000001.1"/>
</dbReference>
<evidence type="ECO:0000256" key="7">
    <source>
        <dbReference type="ARBA" id="ARBA00023136"/>
    </source>
</evidence>
<feature type="transmembrane region" description="Helical" evidence="9">
    <location>
        <begin position="128"/>
        <end position="150"/>
    </location>
</feature>
<evidence type="ECO:0000313" key="11">
    <source>
        <dbReference type="Proteomes" id="UP001174208"/>
    </source>
</evidence>
<comment type="similarity">
    <text evidence="2">Belongs to the autoinducer-2 exporter (AI-2E) (TC 2.A.86) family.</text>
</comment>
<protein>
    <submittedName>
        <fullName evidence="10">AI-2E family transporter</fullName>
    </submittedName>
</protein>
<dbReference type="InterPro" id="IPR002549">
    <property type="entry name" value="AI-2E-like"/>
</dbReference>
<dbReference type="Pfam" id="PF01594">
    <property type="entry name" value="AI-2E_transport"/>
    <property type="match status" value="1"/>
</dbReference>
<keyword evidence="5 9" id="KW-0812">Transmembrane</keyword>
<feature type="region of interest" description="Disordered" evidence="8">
    <location>
        <begin position="1"/>
        <end position="31"/>
    </location>
</feature>
<feature type="transmembrane region" description="Helical" evidence="9">
    <location>
        <begin position="275"/>
        <end position="294"/>
    </location>
</feature>
<dbReference type="PANTHER" id="PTHR21716">
    <property type="entry name" value="TRANSMEMBRANE PROTEIN"/>
    <property type="match status" value="1"/>
</dbReference>
<feature type="transmembrane region" description="Helical" evidence="9">
    <location>
        <begin position="331"/>
        <end position="348"/>
    </location>
</feature>
<dbReference type="Proteomes" id="UP001174208">
    <property type="component" value="Unassembled WGS sequence"/>
</dbReference>
<evidence type="ECO:0000256" key="5">
    <source>
        <dbReference type="ARBA" id="ARBA00022692"/>
    </source>
</evidence>
<feature type="transmembrane region" description="Helical" evidence="9">
    <location>
        <begin position="368"/>
        <end position="399"/>
    </location>
</feature>
<keyword evidence="11" id="KW-1185">Reference proteome</keyword>
<evidence type="ECO:0000313" key="10">
    <source>
        <dbReference type="EMBL" id="MDN4615818.1"/>
    </source>
</evidence>
<feature type="transmembrane region" description="Helical" evidence="9">
    <location>
        <begin position="300"/>
        <end position="324"/>
    </location>
</feature>
<evidence type="ECO:0000256" key="3">
    <source>
        <dbReference type="ARBA" id="ARBA00022448"/>
    </source>
</evidence>
<feature type="transmembrane region" description="Helical" evidence="9">
    <location>
        <begin position="215"/>
        <end position="235"/>
    </location>
</feature>
<accession>A0ABT8KED0</accession>
<keyword evidence="6 9" id="KW-1133">Transmembrane helix</keyword>
<keyword evidence="4" id="KW-1003">Cell membrane</keyword>
<comment type="caution">
    <text evidence="10">The sequence shown here is derived from an EMBL/GenBank/DDBJ whole genome shotgun (WGS) entry which is preliminary data.</text>
</comment>
<dbReference type="PANTHER" id="PTHR21716:SF53">
    <property type="entry name" value="PERMEASE PERM-RELATED"/>
    <property type="match status" value="1"/>
</dbReference>
<evidence type="ECO:0000256" key="6">
    <source>
        <dbReference type="ARBA" id="ARBA00022989"/>
    </source>
</evidence>
<proteinExistence type="inferred from homology"/>
<dbReference type="EMBL" id="JAROCF010000001">
    <property type="protein sequence ID" value="MDN4615818.1"/>
    <property type="molecule type" value="Genomic_DNA"/>
</dbReference>
<evidence type="ECO:0000256" key="2">
    <source>
        <dbReference type="ARBA" id="ARBA00009773"/>
    </source>
</evidence>
<evidence type="ECO:0000256" key="9">
    <source>
        <dbReference type="SAM" id="Phobius"/>
    </source>
</evidence>
<keyword evidence="7 9" id="KW-0472">Membrane</keyword>
<evidence type="ECO:0000256" key="4">
    <source>
        <dbReference type="ARBA" id="ARBA00022475"/>
    </source>
</evidence>
<name>A0ABT8KED0_9MICO</name>
<reference evidence="10" key="1">
    <citation type="submission" date="2023-06" db="EMBL/GenBank/DDBJ databases">
        <title>MT1 and MT2 Draft Genomes of Novel Species.</title>
        <authorList>
            <person name="Venkateswaran K."/>
        </authorList>
    </citation>
    <scope>NUCLEOTIDE SEQUENCE</scope>
    <source>
        <strain evidence="10">F6_8S_P_1B</strain>
    </source>
</reference>
<comment type="subcellular location">
    <subcellularLocation>
        <location evidence="1">Cell membrane</location>
        <topology evidence="1">Multi-pass membrane protein</topology>
    </subcellularLocation>
</comment>
<gene>
    <name evidence="10" type="ORF">P5G50_15300</name>
</gene>
<organism evidence="10 11">
    <name type="scientific">Leifsonia williamsii</name>
    <dbReference type="NCBI Taxonomy" id="3035919"/>
    <lineage>
        <taxon>Bacteria</taxon>
        <taxon>Bacillati</taxon>
        <taxon>Actinomycetota</taxon>
        <taxon>Actinomycetes</taxon>
        <taxon>Micrococcales</taxon>
        <taxon>Microbacteriaceae</taxon>
        <taxon>Leifsonia</taxon>
    </lineage>
</organism>
<feature type="transmembrane region" description="Helical" evidence="9">
    <location>
        <begin position="99"/>
        <end position="116"/>
    </location>
</feature>
<evidence type="ECO:0000256" key="1">
    <source>
        <dbReference type="ARBA" id="ARBA00004651"/>
    </source>
</evidence>
<evidence type="ECO:0000256" key="8">
    <source>
        <dbReference type="SAM" id="MobiDB-lite"/>
    </source>
</evidence>